<dbReference type="InterPro" id="IPR011009">
    <property type="entry name" value="Kinase-like_dom_sf"/>
</dbReference>
<organism evidence="2 3">
    <name type="scientific">Actinomadura darangshiensis</name>
    <dbReference type="NCBI Taxonomy" id="705336"/>
    <lineage>
        <taxon>Bacteria</taxon>
        <taxon>Bacillati</taxon>
        <taxon>Actinomycetota</taxon>
        <taxon>Actinomycetes</taxon>
        <taxon>Streptosporangiales</taxon>
        <taxon>Thermomonosporaceae</taxon>
        <taxon>Actinomadura</taxon>
    </lineage>
</organism>
<dbReference type="PANTHER" id="PTHR24359:SF1">
    <property type="entry name" value="INHIBITOR OF NUCLEAR FACTOR KAPPA-B KINASE EPSILON SUBUNIT HOMOLOG 1-RELATED"/>
    <property type="match status" value="1"/>
</dbReference>
<accession>A0A4R5A3S1</accession>
<dbReference type="OrthoDB" id="3272402at2"/>
<evidence type="ECO:0000259" key="1">
    <source>
        <dbReference type="PROSITE" id="PS50011"/>
    </source>
</evidence>
<dbReference type="AlphaFoldDB" id="A0A4R5A3S1"/>
<proteinExistence type="predicted"/>
<dbReference type="Gene3D" id="3.30.200.20">
    <property type="entry name" value="Phosphorylase Kinase, domain 1"/>
    <property type="match status" value="1"/>
</dbReference>
<name>A0A4R5A3S1_9ACTN</name>
<dbReference type="PANTHER" id="PTHR24359">
    <property type="entry name" value="SERINE/THREONINE-PROTEIN KINASE SBK1"/>
    <property type="match status" value="1"/>
</dbReference>
<dbReference type="PROSITE" id="PS50011">
    <property type="entry name" value="PROTEIN_KINASE_DOM"/>
    <property type="match status" value="1"/>
</dbReference>
<evidence type="ECO:0000313" key="2">
    <source>
        <dbReference type="EMBL" id="TDD66481.1"/>
    </source>
</evidence>
<feature type="non-terminal residue" evidence="2">
    <location>
        <position position="243"/>
    </location>
</feature>
<dbReference type="SUPFAM" id="SSF56112">
    <property type="entry name" value="Protein kinase-like (PK-like)"/>
    <property type="match status" value="1"/>
</dbReference>
<dbReference type="EMBL" id="SMKY01000309">
    <property type="protein sequence ID" value="TDD66481.1"/>
    <property type="molecule type" value="Genomic_DNA"/>
</dbReference>
<dbReference type="SMART" id="SM00220">
    <property type="entry name" value="S_TKc"/>
    <property type="match status" value="1"/>
</dbReference>
<keyword evidence="2" id="KW-0418">Kinase</keyword>
<dbReference type="PROSITE" id="PS00108">
    <property type="entry name" value="PROTEIN_KINASE_ST"/>
    <property type="match status" value="1"/>
</dbReference>
<feature type="domain" description="Protein kinase" evidence="1">
    <location>
        <begin position="20"/>
        <end position="243"/>
    </location>
</feature>
<keyword evidence="3" id="KW-1185">Reference proteome</keyword>
<dbReference type="Pfam" id="PF00069">
    <property type="entry name" value="Pkinase"/>
    <property type="match status" value="1"/>
</dbReference>
<evidence type="ECO:0000313" key="3">
    <source>
        <dbReference type="Proteomes" id="UP000295578"/>
    </source>
</evidence>
<sequence length="243" mass="26091">MVDAGDVLDWRRGDVVLDLYEVLDVVASGGMGLVYRVRHRGWDTDLAMKVPRPELVGSEQGLRGFEAEAETWVGLGLHPHTVSCAYVRRLGPLPGVFAEWVAGGSLADAIEDRRLHDPDPGRAVGRIIDVAIQFAWGLDHAHRSGLVHQDVKPANVMLTRDGTVKVTDFGLAKARVRAGEDGVPRPDADPLVSFAGLTPAYCSPEQARAAAGGRTPITRATDVWSWALSVLSMFTGGPPVRSG</sequence>
<dbReference type="Gene3D" id="1.10.510.10">
    <property type="entry name" value="Transferase(Phosphotransferase) domain 1"/>
    <property type="match status" value="1"/>
</dbReference>
<dbReference type="InterPro" id="IPR000719">
    <property type="entry name" value="Prot_kinase_dom"/>
</dbReference>
<keyword evidence="2" id="KW-0808">Transferase</keyword>
<dbReference type="GO" id="GO:0004674">
    <property type="term" value="F:protein serine/threonine kinase activity"/>
    <property type="evidence" value="ECO:0007669"/>
    <property type="project" value="UniProtKB-KW"/>
</dbReference>
<keyword evidence="2" id="KW-0723">Serine/threonine-protein kinase</keyword>
<comment type="caution">
    <text evidence="2">The sequence shown here is derived from an EMBL/GenBank/DDBJ whole genome shotgun (WGS) entry which is preliminary data.</text>
</comment>
<dbReference type="RefSeq" id="WP_132203908.1">
    <property type="nucleotide sequence ID" value="NZ_SMKY01000309.1"/>
</dbReference>
<dbReference type="CDD" id="cd14014">
    <property type="entry name" value="STKc_PknB_like"/>
    <property type="match status" value="1"/>
</dbReference>
<dbReference type="Proteomes" id="UP000295578">
    <property type="component" value="Unassembled WGS sequence"/>
</dbReference>
<protein>
    <submittedName>
        <fullName evidence="2">Serine/threonine protein kinase</fullName>
    </submittedName>
</protein>
<dbReference type="GO" id="GO:0005524">
    <property type="term" value="F:ATP binding"/>
    <property type="evidence" value="ECO:0007669"/>
    <property type="project" value="InterPro"/>
</dbReference>
<reference evidence="2 3" key="1">
    <citation type="submission" date="2019-03" db="EMBL/GenBank/DDBJ databases">
        <title>Draft genome sequences of novel Actinobacteria.</title>
        <authorList>
            <person name="Sahin N."/>
            <person name="Ay H."/>
            <person name="Saygin H."/>
        </authorList>
    </citation>
    <scope>NUCLEOTIDE SEQUENCE [LARGE SCALE GENOMIC DNA]</scope>
    <source>
        <strain evidence="2 3">DSM 45941</strain>
    </source>
</reference>
<gene>
    <name evidence="2" type="ORF">E1293_39190</name>
</gene>
<dbReference type="InterPro" id="IPR008271">
    <property type="entry name" value="Ser/Thr_kinase_AS"/>
</dbReference>